<sequence>MGATYANMWLYVQEGVHDQMISQIKDVNLLSNAMGHQWCPAPHQSRRQPIRWSIHPTSWVASASKNSHLSTLNNGEV</sequence>
<dbReference type="InParanoid" id="A0A2P5ERM4"/>
<dbReference type="OrthoDB" id="10444499at2759"/>
<comment type="caution">
    <text evidence="1">The sequence shown here is derived from an EMBL/GenBank/DDBJ whole genome shotgun (WGS) entry which is preliminary data.</text>
</comment>
<accession>A0A2P5ERM4</accession>
<dbReference type="AlphaFoldDB" id="A0A2P5ERM4"/>
<proteinExistence type="predicted"/>
<evidence type="ECO:0000313" key="1">
    <source>
        <dbReference type="EMBL" id="PON88172.1"/>
    </source>
</evidence>
<evidence type="ECO:0000313" key="2">
    <source>
        <dbReference type="Proteomes" id="UP000237000"/>
    </source>
</evidence>
<gene>
    <name evidence="1" type="ORF">TorRG33x02_160010</name>
</gene>
<dbReference type="Proteomes" id="UP000237000">
    <property type="component" value="Unassembled WGS sequence"/>
</dbReference>
<dbReference type="EMBL" id="JXTC01000108">
    <property type="protein sequence ID" value="PON88172.1"/>
    <property type="molecule type" value="Genomic_DNA"/>
</dbReference>
<keyword evidence="2" id="KW-1185">Reference proteome</keyword>
<organism evidence="1 2">
    <name type="scientific">Trema orientale</name>
    <name type="common">Charcoal tree</name>
    <name type="synonym">Celtis orientalis</name>
    <dbReference type="NCBI Taxonomy" id="63057"/>
    <lineage>
        <taxon>Eukaryota</taxon>
        <taxon>Viridiplantae</taxon>
        <taxon>Streptophyta</taxon>
        <taxon>Embryophyta</taxon>
        <taxon>Tracheophyta</taxon>
        <taxon>Spermatophyta</taxon>
        <taxon>Magnoliopsida</taxon>
        <taxon>eudicotyledons</taxon>
        <taxon>Gunneridae</taxon>
        <taxon>Pentapetalae</taxon>
        <taxon>rosids</taxon>
        <taxon>fabids</taxon>
        <taxon>Rosales</taxon>
        <taxon>Cannabaceae</taxon>
        <taxon>Trema</taxon>
    </lineage>
</organism>
<reference evidence="2" key="1">
    <citation type="submission" date="2016-06" db="EMBL/GenBank/DDBJ databases">
        <title>Parallel loss of symbiosis genes in relatives of nitrogen-fixing non-legume Parasponia.</title>
        <authorList>
            <person name="Van Velzen R."/>
            <person name="Holmer R."/>
            <person name="Bu F."/>
            <person name="Rutten L."/>
            <person name="Van Zeijl A."/>
            <person name="Liu W."/>
            <person name="Santuari L."/>
            <person name="Cao Q."/>
            <person name="Sharma T."/>
            <person name="Shen D."/>
            <person name="Roswanjaya Y."/>
            <person name="Wardhani T."/>
            <person name="Kalhor M.S."/>
            <person name="Jansen J."/>
            <person name="Van den Hoogen J."/>
            <person name="Gungor B."/>
            <person name="Hartog M."/>
            <person name="Hontelez J."/>
            <person name="Verver J."/>
            <person name="Yang W.-C."/>
            <person name="Schijlen E."/>
            <person name="Repin R."/>
            <person name="Schilthuizen M."/>
            <person name="Schranz E."/>
            <person name="Heidstra R."/>
            <person name="Miyata K."/>
            <person name="Fedorova E."/>
            <person name="Kohlen W."/>
            <person name="Bisseling T."/>
            <person name="Smit S."/>
            <person name="Geurts R."/>
        </authorList>
    </citation>
    <scope>NUCLEOTIDE SEQUENCE [LARGE SCALE GENOMIC DNA]</scope>
    <source>
        <strain evidence="2">cv. RG33-2</strain>
    </source>
</reference>
<name>A0A2P5ERM4_TREOI</name>
<protein>
    <submittedName>
        <fullName evidence="1">Uncharacterized protein</fullName>
    </submittedName>
</protein>